<evidence type="ECO:0000259" key="18">
    <source>
        <dbReference type="Pfam" id="PF00912"/>
    </source>
</evidence>
<dbReference type="InterPro" id="IPR001460">
    <property type="entry name" value="PCN-bd_Tpept"/>
</dbReference>
<dbReference type="InterPro" id="IPR023346">
    <property type="entry name" value="Lysozyme-like_dom_sf"/>
</dbReference>
<dbReference type="InterPro" id="IPR001264">
    <property type="entry name" value="Glyco_trans_51"/>
</dbReference>
<dbReference type="GO" id="GO:0071555">
    <property type="term" value="P:cell wall organization"/>
    <property type="evidence" value="ECO:0007669"/>
    <property type="project" value="UniProtKB-KW"/>
</dbReference>
<comment type="similarity">
    <text evidence="2">In the C-terminal section; belongs to the transpeptidase family.</text>
</comment>
<evidence type="ECO:0000256" key="15">
    <source>
        <dbReference type="ARBA" id="ARBA00034000"/>
    </source>
</evidence>
<evidence type="ECO:0000256" key="16">
    <source>
        <dbReference type="ARBA" id="ARBA00049902"/>
    </source>
</evidence>
<dbReference type="InterPro" id="IPR036950">
    <property type="entry name" value="PBP_transglycosylase"/>
</dbReference>
<dbReference type="SUPFAM" id="SSF56601">
    <property type="entry name" value="beta-lactamase/transpeptidase-like"/>
    <property type="match status" value="1"/>
</dbReference>
<dbReference type="GO" id="GO:0009252">
    <property type="term" value="P:peptidoglycan biosynthetic process"/>
    <property type="evidence" value="ECO:0007669"/>
    <property type="project" value="UniProtKB-KW"/>
</dbReference>
<keyword evidence="8" id="KW-0808">Transferase</keyword>
<evidence type="ECO:0000256" key="6">
    <source>
        <dbReference type="ARBA" id="ARBA00022670"/>
    </source>
</evidence>
<feature type="domain" description="Penicillin-binding protein transpeptidase" evidence="17">
    <location>
        <begin position="331"/>
        <end position="610"/>
    </location>
</feature>
<keyword evidence="9" id="KW-0378">Hydrolase</keyword>
<organism evidence="19 20">
    <name type="scientific">Candidatus Terrybacteria bacterium RIFCSPLOWO2_01_FULL_40_23</name>
    <dbReference type="NCBI Taxonomy" id="1802366"/>
    <lineage>
        <taxon>Bacteria</taxon>
        <taxon>Candidatus Terryibacteriota</taxon>
    </lineage>
</organism>
<dbReference type="EMBL" id="MHSW01000004">
    <property type="protein sequence ID" value="OHA52814.1"/>
    <property type="molecule type" value="Genomic_DNA"/>
</dbReference>
<protein>
    <submittedName>
        <fullName evidence="19">Uncharacterized protein</fullName>
    </submittedName>
</protein>
<dbReference type="GO" id="GO:0008658">
    <property type="term" value="F:penicillin binding"/>
    <property type="evidence" value="ECO:0007669"/>
    <property type="project" value="InterPro"/>
</dbReference>
<evidence type="ECO:0000256" key="7">
    <source>
        <dbReference type="ARBA" id="ARBA00022676"/>
    </source>
</evidence>
<keyword evidence="13" id="KW-0511">Multifunctional enzyme</keyword>
<dbReference type="Pfam" id="PF00905">
    <property type="entry name" value="Transpeptidase"/>
    <property type="match status" value="1"/>
</dbReference>
<dbReference type="Gene3D" id="3.40.710.10">
    <property type="entry name" value="DD-peptidase/beta-lactamase superfamily"/>
    <property type="match status" value="1"/>
</dbReference>
<dbReference type="PANTHER" id="PTHR32282">
    <property type="entry name" value="BINDING PROTEIN TRANSPEPTIDASE, PUTATIVE-RELATED"/>
    <property type="match status" value="1"/>
</dbReference>
<accession>A0A1G2PWV2</accession>
<evidence type="ECO:0000256" key="11">
    <source>
        <dbReference type="ARBA" id="ARBA00022984"/>
    </source>
</evidence>
<comment type="similarity">
    <text evidence="3">In the N-terminal section; belongs to the glycosyltransferase 51 family.</text>
</comment>
<dbReference type="FunFam" id="1.10.3810.10:FF:000001">
    <property type="entry name" value="Penicillin-binding protein 1A"/>
    <property type="match status" value="1"/>
</dbReference>
<evidence type="ECO:0000256" key="3">
    <source>
        <dbReference type="ARBA" id="ARBA00007739"/>
    </source>
</evidence>
<dbReference type="GO" id="GO:0030288">
    <property type="term" value="C:outer membrane-bounded periplasmic space"/>
    <property type="evidence" value="ECO:0007669"/>
    <property type="project" value="TreeGrafter"/>
</dbReference>
<sequence length="767" mass="84945">MRRGILYHFWHKIRSLSKLLTVGLLIGVSLMLGLFVWAARDLPPPEAFASRRISESTKIYDRTGKIALYDVHGEEKRTVIPLENIPEITQKAVIVTEDDRFYDHLGIDFAGILRSVFKNILNRDVGQGGSTITQQLIRSAVLTPEKTLSRKIKEVILSLEIEARYSKEEILGFYLNQIPFGSNIYGIEAASEAFFGKSAKDLSLSDSAVLAALPKAPTYYSPWGTHTDKLIERRNFVLKRLLDKKIVTAEEYQTAVAEKPVFFPPKNTIRAPHFVFEVREELETRFGKEAVEEGGLKVITSLDMELQNLGETVIAEGAAKNEKKWRGTNAALVAIDPNNGEVLTMVGSRDYFDVAHDGNVNVTMRPRQPGSSFKPIVYASAFKRGYTPQTIIFDLPTEFAVDGAKSYKPDNYDGTFHGPLTMRTALSNSLNVPAVKTLYLAGIKESIETARDLGITTLSDANTYGLALVLGGAEVKLLEETSAFGVFAADGLKTSPTLILRIEDNKGNVLFEHEPKPVRVLNKEVARNINDILSDNQARSLVFGLSTPLVLPDRVVAAKTGTTQDYRDGWTVGYTPSLAVGVWVGNNDNTPMRKGADGVVVAAPLWNEFMKKALADKKIETFEKPLPIITNKPILDGNYILETRVKIDLISGKRATSSTPVEFIEEKTFREIHSILYWIKKEDPLGDPPANANQDPQFINWENGVQDWLSANKSILGSLGPPPNEFDDVHNQDSTPKISLTNPQNDAFVSKNDALYVEVSVDASFGI</sequence>
<evidence type="ECO:0000256" key="9">
    <source>
        <dbReference type="ARBA" id="ARBA00022801"/>
    </source>
</evidence>
<evidence type="ECO:0000256" key="13">
    <source>
        <dbReference type="ARBA" id="ARBA00023268"/>
    </source>
</evidence>
<evidence type="ECO:0000256" key="14">
    <source>
        <dbReference type="ARBA" id="ARBA00023316"/>
    </source>
</evidence>
<dbReference type="SUPFAM" id="SSF53955">
    <property type="entry name" value="Lysozyme-like"/>
    <property type="match status" value="1"/>
</dbReference>
<gene>
    <name evidence="19" type="ORF">A3A97_00490</name>
</gene>
<comment type="catalytic activity">
    <reaction evidence="16">
        <text>[GlcNAc-(1-&gt;4)-Mur2Ac(oyl-L-Ala-gamma-D-Glu-L-Lys-D-Ala-D-Ala)](n)-di-trans,octa-cis-undecaprenyl diphosphate + beta-D-GlcNAc-(1-&gt;4)-Mur2Ac(oyl-L-Ala-gamma-D-Glu-L-Lys-D-Ala-D-Ala)-di-trans,octa-cis-undecaprenyl diphosphate = [GlcNAc-(1-&gt;4)-Mur2Ac(oyl-L-Ala-gamma-D-Glu-L-Lys-D-Ala-D-Ala)](n+1)-di-trans,octa-cis-undecaprenyl diphosphate + di-trans,octa-cis-undecaprenyl diphosphate + H(+)</text>
        <dbReference type="Rhea" id="RHEA:23708"/>
        <dbReference type="Rhea" id="RHEA-COMP:9602"/>
        <dbReference type="Rhea" id="RHEA-COMP:9603"/>
        <dbReference type="ChEBI" id="CHEBI:15378"/>
        <dbReference type="ChEBI" id="CHEBI:58405"/>
        <dbReference type="ChEBI" id="CHEBI:60033"/>
        <dbReference type="ChEBI" id="CHEBI:78435"/>
        <dbReference type="EC" id="2.4.99.28"/>
    </reaction>
</comment>
<dbReference type="NCBIfam" id="TIGR02074">
    <property type="entry name" value="PBP_1a_fam"/>
    <property type="match status" value="1"/>
</dbReference>
<dbReference type="GO" id="GO:0009002">
    <property type="term" value="F:serine-type D-Ala-D-Ala carboxypeptidase activity"/>
    <property type="evidence" value="ECO:0007669"/>
    <property type="project" value="UniProtKB-EC"/>
</dbReference>
<dbReference type="Proteomes" id="UP000176951">
    <property type="component" value="Unassembled WGS sequence"/>
</dbReference>
<keyword evidence="4" id="KW-1003">Cell membrane</keyword>
<name>A0A1G2PWV2_9BACT</name>
<evidence type="ECO:0000256" key="2">
    <source>
        <dbReference type="ARBA" id="ARBA00007090"/>
    </source>
</evidence>
<feature type="domain" description="Glycosyl transferase family 51" evidence="18">
    <location>
        <begin position="72"/>
        <end position="241"/>
    </location>
</feature>
<keyword evidence="7" id="KW-0328">Glycosyltransferase</keyword>
<dbReference type="AlphaFoldDB" id="A0A1G2PWV2"/>
<dbReference type="InterPro" id="IPR012338">
    <property type="entry name" value="Beta-lactam/transpept-like"/>
</dbReference>
<dbReference type="Pfam" id="PF00912">
    <property type="entry name" value="Transgly"/>
    <property type="match status" value="1"/>
</dbReference>
<dbReference type="GO" id="GO:0008360">
    <property type="term" value="P:regulation of cell shape"/>
    <property type="evidence" value="ECO:0007669"/>
    <property type="project" value="UniProtKB-KW"/>
</dbReference>
<proteinExistence type="inferred from homology"/>
<keyword evidence="12" id="KW-0472">Membrane</keyword>
<evidence type="ECO:0000256" key="1">
    <source>
        <dbReference type="ARBA" id="ARBA00004236"/>
    </source>
</evidence>
<dbReference type="InterPro" id="IPR050396">
    <property type="entry name" value="Glycosyltr_51/Transpeptidase"/>
</dbReference>
<evidence type="ECO:0000313" key="19">
    <source>
        <dbReference type="EMBL" id="OHA52814.1"/>
    </source>
</evidence>
<evidence type="ECO:0000259" key="17">
    <source>
        <dbReference type="Pfam" id="PF00905"/>
    </source>
</evidence>
<evidence type="ECO:0000256" key="5">
    <source>
        <dbReference type="ARBA" id="ARBA00022645"/>
    </source>
</evidence>
<dbReference type="Gene3D" id="1.10.3810.10">
    <property type="entry name" value="Biosynthetic peptidoglycan transglycosylase-like"/>
    <property type="match status" value="1"/>
</dbReference>
<evidence type="ECO:0000256" key="12">
    <source>
        <dbReference type="ARBA" id="ARBA00023136"/>
    </source>
</evidence>
<comment type="catalytic activity">
    <reaction evidence="15">
        <text>Preferential cleavage: (Ac)2-L-Lys-D-Ala-|-D-Ala. Also transpeptidation of peptidyl-alanyl moieties that are N-acyl substituents of D-alanine.</text>
        <dbReference type="EC" id="3.4.16.4"/>
    </reaction>
</comment>
<evidence type="ECO:0000256" key="4">
    <source>
        <dbReference type="ARBA" id="ARBA00022475"/>
    </source>
</evidence>
<keyword evidence="6" id="KW-0645">Protease</keyword>
<dbReference type="GO" id="GO:0008955">
    <property type="term" value="F:peptidoglycan glycosyltransferase activity"/>
    <property type="evidence" value="ECO:0007669"/>
    <property type="project" value="UniProtKB-EC"/>
</dbReference>
<comment type="caution">
    <text evidence="19">The sequence shown here is derived from an EMBL/GenBank/DDBJ whole genome shotgun (WGS) entry which is preliminary data.</text>
</comment>
<dbReference type="GO" id="GO:0006508">
    <property type="term" value="P:proteolysis"/>
    <property type="evidence" value="ECO:0007669"/>
    <property type="project" value="UniProtKB-KW"/>
</dbReference>
<evidence type="ECO:0000256" key="10">
    <source>
        <dbReference type="ARBA" id="ARBA00022960"/>
    </source>
</evidence>
<feature type="non-terminal residue" evidence="19">
    <location>
        <position position="767"/>
    </location>
</feature>
<keyword evidence="11" id="KW-0573">Peptidoglycan synthesis</keyword>
<dbReference type="GO" id="GO:0005886">
    <property type="term" value="C:plasma membrane"/>
    <property type="evidence" value="ECO:0007669"/>
    <property type="project" value="UniProtKB-SubCell"/>
</dbReference>
<keyword evidence="5" id="KW-0121">Carboxypeptidase</keyword>
<keyword evidence="14" id="KW-0961">Cell wall biogenesis/degradation</keyword>
<keyword evidence="10" id="KW-0133">Cell shape</keyword>
<evidence type="ECO:0000313" key="20">
    <source>
        <dbReference type="Proteomes" id="UP000176951"/>
    </source>
</evidence>
<comment type="subcellular location">
    <subcellularLocation>
        <location evidence="1">Cell membrane</location>
    </subcellularLocation>
</comment>
<evidence type="ECO:0000256" key="8">
    <source>
        <dbReference type="ARBA" id="ARBA00022679"/>
    </source>
</evidence>
<reference evidence="19 20" key="1">
    <citation type="journal article" date="2016" name="Nat. Commun.">
        <title>Thousands of microbial genomes shed light on interconnected biogeochemical processes in an aquifer system.</title>
        <authorList>
            <person name="Anantharaman K."/>
            <person name="Brown C.T."/>
            <person name="Hug L.A."/>
            <person name="Sharon I."/>
            <person name="Castelle C.J."/>
            <person name="Probst A.J."/>
            <person name="Thomas B.C."/>
            <person name="Singh A."/>
            <person name="Wilkins M.J."/>
            <person name="Karaoz U."/>
            <person name="Brodie E.L."/>
            <person name="Williams K.H."/>
            <person name="Hubbard S.S."/>
            <person name="Banfield J.F."/>
        </authorList>
    </citation>
    <scope>NUCLEOTIDE SEQUENCE [LARGE SCALE GENOMIC DNA]</scope>
</reference>
<dbReference type="PANTHER" id="PTHR32282:SF11">
    <property type="entry name" value="PENICILLIN-BINDING PROTEIN 1B"/>
    <property type="match status" value="1"/>
</dbReference>